<proteinExistence type="predicted"/>
<evidence type="ECO:0000313" key="2">
    <source>
        <dbReference type="EMBL" id="GAH80391.1"/>
    </source>
</evidence>
<dbReference type="EMBL" id="BARU01044699">
    <property type="protein sequence ID" value="GAH80391.1"/>
    <property type="molecule type" value="Genomic_DNA"/>
</dbReference>
<protein>
    <submittedName>
        <fullName evidence="2">Uncharacterized protein</fullName>
    </submittedName>
</protein>
<name>X1ID95_9ZZZZ</name>
<comment type="caution">
    <text evidence="2">The sequence shown here is derived from an EMBL/GenBank/DDBJ whole genome shotgun (WGS) entry which is preliminary data.</text>
</comment>
<gene>
    <name evidence="2" type="ORF">S03H2_68084</name>
</gene>
<reference evidence="2" key="1">
    <citation type="journal article" date="2014" name="Front. Microbiol.">
        <title>High frequency of phylogenetically diverse reductive dehalogenase-homologous genes in deep subseafloor sedimentary metagenomes.</title>
        <authorList>
            <person name="Kawai M."/>
            <person name="Futagami T."/>
            <person name="Toyoda A."/>
            <person name="Takaki Y."/>
            <person name="Nishi S."/>
            <person name="Hori S."/>
            <person name="Arai W."/>
            <person name="Tsubouchi T."/>
            <person name="Morono Y."/>
            <person name="Uchiyama I."/>
            <person name="Ito T."/>
            <person name="Fujiyama A."/>
            <person name="Inagaki F."/>
            <person name="Takami H."/>
        </authorList>
    </citation>
    <scope>NUCLEOTIDE SEQUENCE</scope>
    <source>
        <strain evidence="2">Expedition CK06-06</strain>
    </source>
</reference>
<accession>X1ID95</accession>
<dbReference type="AlphaFoldDB" id="X1ID95"/>
<feature type="compositionally biased region" description="Polar residues" evidence="1">
    <location>
        <begin position="1"/>
        <end position="15"/>
    </location>
</feature>
<feature type="compositionally biased region" description="Polar residues" evidence="1">
    <location>
        <begin position="23"/>
        <end position="32"/>
    </location>
</feature>
<evidence type="ECO:0000256" key="1">
    <source>
        <dbReference type="SAM" id="MobiDB-lite"/>
    </source>
</evidence>
<feature type="non-terminal residue" evidence="2">
    <location>
        <position position="32"/>
    </location>
</feature>
<feature type="region of interest" description="Disordered" evidence="1">
    <location>
        <begin position="1"/>
        <end position="32"/>
    </location>
</feature>
<sequence>MFTLGQIQRGQTYHSPTACHPFATQTKPIPGG</sequence>
<organism evidence="2">
    <name type="scientific">marine sediment metagenome</name>
    <dbReference type="NCBI Taxonomy" id="412755"/>
    <lineage>
        <taxon>unclassified sequences</taxon>
        <taxon>metagenomes</taxon>
        <taxon>ecological metagenomes</taxon>
    </lineage>
</organism>